<keyword evidence="5 8" id="KW-0812">Transmembrane</keyword>
<keyword evidence="4 8" id="KW-0808">Transferase</keyword>
<dbReference type="EMBL" id="JABZGR010000019">
    <property type="protein sequence ID" value="MBF0970688.1"/>
    <property type="molecule type" value="Genomic_DNA"/>
</dbReference>
<dbReference type="PANTHER" id="PTHR13929">
    <property type="entry name" value="1,4-DIHYDROXY-2-NAPHTHOATE OCTAPRENYLTRANSFERASE"/>
    <property type="match status" value="1"/>
</dbReference>
<dbReference type="Pfam" id="PF01040">
    <property type="entry name" value="UbiA"/>
    <property type="match status" value="1"/>
</dbReference>
<comment type="caution">
    <text evidence="10">The sequence shown here is derived from an EMBL/GenBank/DDBJ whole genome shotgun (WGS) entry which is preliminary data.</text>
</comment>
<dbReference type="Gene3D" id="1.10.357.140">
    <property type="entry name" value="UbiA prenyltransferase"/>
    <property type="match status" value="1"/>
</dbReference>
<comment type="catalytic activity">
    <reaction evidence="8">
        <text>an all-trans-polyprenyl diphosphate + 1,4-dihydroxy-2-naphthoate + H(+) = a 2-demethylmenaquinol + CO2 + diphosphate</text>
        <dbReference type="Rhea" id="RHEA:26478"/>
        <dbReference type="Rhea" id="RHEA-COMP:9563"/>
        <dbReference type="Rhea" id="RHEA-COMP:9564"/>
        <dbReference type="ChEBI" id="CHEBI:11173"/>
        <dbReference type="ChEBI" id="CHEBI:15378"/>
        <dbReference type="ChEBI" id="CHEBI:16526"/>
        <dbReference type="ChEBI" id="CHEBI:33019"/>
        <dbReference type="ChEBI" id="CHEBI:55437"/>
        <dbReference type="ChEBI" id="CHEBI:58914"/>
        <dbReference type="EC" id="2.5.1.74"/>
    </reaction>
</comment>
<dbReference type="HAMAP" id="MF_01937">
    <property type="entry name" value="MenA_1"/>
    <property type="match status" value="1"/>
</dbReference>
<dbReference type="Proteomes" id="UP000704068">
    <property type="component" value="Unassembled WGS sequence"/>
</dbReference>
<protein>
    <recommendedName>
        <fullName evidence="8 9">1,4-dihydroxy-2-naphthoate octaprenyltransferase</fullName>
        <shortName evidence="8">DHNA-octaprenyltransferase</shortName>
        <ecNumber evidence="8 9">2.5.1.74</ecNumber>
    </recommendedName>
</protein>
<evidence type="ECO:0000313" key="11">
    <source>
        <dbReference type="Proteomes" id="UP000704068"/>
    </source>
</evidence>
<evidence type="ECO:0000256" key="4">
    <source>
        <dbReference type="ARBA" id="ARBA00022679"/>
    </source>
</evidence>
<dbReference type="GO" id="GO:0046428">
    <property type="term" value="F:1,4-dihydroxy-2-naphthoate polyprenyltransferase activity"/>
    <property type="evidence" value="ECO:0007669"/>
    <property type="project" value="UniProtKB-UniRule"/>
</dbReference>
<keyword evidence="6 8" id="KW-1133">Transmembrane helix</keyword>
<feature type="transmembrane region" description="Helical" evidence="8">
    <location>
        <begin position="177"/>
        <end position="197"/>
    </location>
</feature>
<dbReference type="PANTHER" id="PTHR13929:SF0">
    <property type="entry name" value="UBIA PRENYLTRANSFERASE DOMAIN-CONTAINING PROTEIN 1"/>
    <property type="match status" value="1"/>
</dbReference>
<feature type="transmembrane region" description="Helical" evidence="8">
    <location>
        <begin position="154"/>
        <end position="171"/>
    </location>
</feature>
<feature type="transmembrane region" description="Helical" evidence="8">
    <location>
        <begin position="129"/>
        <end position="147"/>
    </location>
</feature>
<feature type="transmembrane region" description="Helical" evidence="8">
    <location>
        <begin position="225"/>
        <end position="244"/>
    </location>
</feature>
<feature type="transmembrane region" description="Helical" evidence="8">
    <location>
        <begin position="21"/>
        <end position="44"/>
    </location>
</feature>
<dbReference type="EC" id="2.5.1.74" evidence="8 9"/>
<dbReference type="GO" id="GO:0005886">
    <property type="term" value="C:plasma membrane"/>
    <property type="evidence" value="ECO:0007669"/>
    <property type="project" value="UniProtKB-SubCell"/>
</dbReference>
<name>A0A929X050_9BACT</name>
<proteinExistence type="inferred from homology"/>
<keyword evidence="3 8" id="KW-1003">Cell membrane</keyword>
<comment type="pathway">
    <text evidence="8">Quinol/quinone metabolism; menaquinone biosynthesis; menaquinol from 1,4-dihydroxy-2-naphthoate: step 1/2.</text>
</comment>
<dbReference type="CDD" id="cd13962">
    <property type="entry name" value="PT_UbiA_UBIAD1"/>
    <property type="match status" value="1"/>
</dbReference>
<evidence type="ECO:0000256" key="7">
    <source>
        <dbReference type="ARBA" id="ARBA00023136"/>
    </source>
</evidence>
<dbReference type="RefSeq" id="WP_303764283.1">
    <property type="nucleotide sequence ID" value="NZ_JABZGR010000019.1"/>
</dbReference>
<dbReference type="GO" id="GO:0042371">
    <property type="term" value="P:vitamin K biosynthetic process"/>
    <property type="evidence" value="ECO:0007669"/>
    <property type="project" value="TreeGrafter"/>
</dbReference>
<dbReference type="GO" id="GO:0009234">
    <property type="term" value="P:menaquinone biosynthetic process"/>
    <property type="evidence" value="ECO:0007669"/>
    <property type="project" value="UniProtKB-UniRule"/>
</dbReference>
<dbReference type="NCBIfam" id="TIGR00751">
    <property type="entry name" value="menA"/>
    <property type="match status" value="1"/>
</dbReference>
<comment type="similarity">
    <text evidence="8">Belongs to the MenA family. Type 1 subfamily.</text>
</comment>
<comment type="function">
    <text evidence="8">Conversion of 1,4-dihydroxy-2-naphthoate (DHNA) to demethylmenaquinone (DMK).</text>
</comment>
<feature type="transmembrane region" description="Helical" evidence="8">
    <location>
        <begin position="50"/>
        <end position="70"/>
    </location>
</feature>
<evidence type="ECO:0000256" key="5">
    <source>
        <dbReference type="ARBA" id="ARBA00022692"/>
    </source>
</evidence>
<evidence type="ECO:0000313" key="10">
    <source>
        <dbReference type="EMBL" id="MBF0970688.1"/>
    </source>
</evidence>
<dbReference type="InterPro" id="IPR000537">
    <property type="entry name" value="UbiA_prenyltransferase"/>
</dbReference>
<comment type="subcellular location">
    <subcellularLocation>
        <location evidence="8">Cell membrane</location>
        <topology evidence="8">Multi-pass membrane protein</topology>
    </subcellularLocation>
    <subcellularLocation>
        <location evidence="1">Membrane</location>
        <topology evidence="1">Multi-pass membrane protein</topology>
    </subcellularLocation>
</comment>
<keyword evidence="2 8" id="KW-0474">Menaquinone biosynthesis</keyword>
<evidence type="ECO:0000256" key="9">
    <source>
        <dbReference type="NCBIfam" id="TIGR00751"/>
    </source>
</evidence>
<evidence type="ECO:0000256" key="3">
    <source>
        <dbReference type="ARBA" id="ARBA00022475"/>
    </source>
</evidence>
<evidence type="ECO:0000256" key="2">
    <source>
        <dbReference type="ARBA" id="ARBA00022428"/>
    </source>
</evidence>
<dbReference type="PIRSF" id="PIRSF005355">
    <property type="entry name" value="UBIAD1"/>
    <property type="match status" value="1"/>
</dbReference>
<gene>
    <name evidence="8 10" type="primary">menA</name>
    <name evidence="10" type="ORF">HXK21_06565</name>
</gene>
<dbReference type="InterPro" id="IPR026046">
    <property type="entry name" value="UBIAD1"/>
</dbReference>
<evidence type="ECO:0000256" key="1">
    <source>
        <dbReference type="ARBA" id="ARBA00004141"/>
    </source>
</evidence>
<dbReference type="InterPro" id="IPR044878">
    <property type="entry name" value="UbiA_sf"/>
</dbReference>
<accession>A0A929X050</accession>
<evidence type="ECO:0000256" key="6">
    <source>
        <dbReference type="ARBA" id="ARBA00022989"/>
    </source>
</evidence>
<keyword evidence="7 8" id="KW-0472">Membrane</keyword>
<evidence type="ECO:0000256" key="8">
    <source>
        <dbReference type="HAMAP-Rule" id="MF_01937"/>
    </source>
</evidence>
<dbReference type="InterPro" id="IPR004657">
    <property type="entry name" value="MenA"/>
</dbReference>
<dbReference type="AlphaFoldDB" id="A0A929X050"/>
<organism evidence="10 11">
    <name type="scientific">Alloprevotella tannerae</name>
    <dbReference type="NCBI Taxonomy" id="76122"/>
    <lineage>
        <taxon>Bacteria</taxon>
        <taxon>Pseudomonadati</taxon>
        <taxon>Bacteroidota</taxon>
        <taxon>Bacteroidia</taxon>
        <taxon>Bacteroidales</taxon>
        <taxon>Prevotellaceae</taxon>
        <taxon>Alloprevotella</taxon>
    </lineage>
</organism>
<sequence>MQKPQRPPRLVRPNSLRAWWLAARPKTLSAALMPIVAASAFAFTKDSFNWLPALLCMLFATLMQIAANFINDFIDFRRGTDGTERLGPERACAQGWIKPTDMYIGIALVLMPACVVGLGLLPFGSWPLILIGGACVLFAFLYTTLLSYCGFGDVLVYVFFGFVPVCGTYFVEAGDLLPEIFLLAAGCGLVIDTLLVLNNYRDRTTDRVAGKHTLIVIFGERFGSLFYLGQGIIGCALVSGAFAFNGQWSALLPLLYIPFHIATWREMVEIHQGRALNKILGKTSRNMILLTLLIILAAFL</sequence>
<reference evidence="10" key="1">
    <citation type="submission" date="2020-04" db="EMBL/GenBank/DDBJ databases">
        <title>Deep metagenomics examines the oral microbiome during advanced dental caries in children, revealing novel taxa and co-occurrences with host molecules.</title>
        <authorList>
            <person name="Baker J.L."/>
            <person name="Morton J.T."/>
            <person name="Dinis M."/>
            <person name="Alvarez R."/>
            <person name="Tran N.C."/>
            <person name="Knight R."/>
            <person name="Edlund A."/>
        </authorList>
    </citation>
    <scope>NUCLEOTIDE SEQUENCE</scope>
    <source>
        <strain evidence="10">JCVI_34_bin.1</strain>
    </source>
</reference>
<feature type="transmembrane region" description="Helical" evidence="8">
    <location>
        <begin position="103"/>
        <end position="123"/>
    </location>
</feature>